<dbReference type="GO" id="GO:0005634">
    <property type="term" value="C:nucleus"/>
    <property type="evidence" value="ECO:0007669"/>
    <property type="project" value="UniProtKB-UniRule"/>
</dbReference>
<dbReference type="GO" id="GO:0005694">
    <property type="term" value="C:chromosome"/>
    <property type="evidence" value="ECO:0007669"/>
    <property type="project" value="UniProtKB-SubCell"/>
</dbReference>
<keyword evidence="14" id="KW-0233">DNA recombination</keyword>
<keyword evidence="7" id="KW-0964">Secreted</keyword>
<keyword evidence="9" id="KW-0677">Repeat</keyword>
<reference evidence="20" key="1">
    <citation type="submission" date="2020-03" db="EMBL/GenBank/DDBJ databases">
        <title>Studies in the Genomics of Life Span.</title>
        <authorList>
            <person name="Glass D."/>
        </authorList>
    </citation>
    <scope>NUCLEOTIDE SEQUENCE</scope>
    <source>
        <strain evidence="20">SUZIE</strain>
        <tissue evidence="20">Muscle</tissue>
    </source>
</reference>
<proteinExistence type="inferred from homology"/>
<comment type="subcellular location">
    <subcellularLocation>
        <location evidence="1">Chromosome</location>
    </subcellularLocation>
    <subcellularLocation>
        <location evidence="2">Cytoplasm</location>
    </subcellularLocation>
    <subcellularLocation>
        <location evidence="3">Secreted</location>
    </subcellularLocation>
</comment>
<dbReference type="GO" id="GO:0006310">
    <property type="term" value="P:DNA recombination"/>
    <property type="evidence" value="ECO:0007669"/>
    <property type="project" value="UniProtKB-KW"/>
</dbReference>
<dbReference type="PANTHER" id="PTHR48112:SF3">
    <property type="entry name" value="HIGH MOBILITY GROUP PROTEIN B2"/>
    <property type="match status" value="1"/>
</dbReference>
<dbReference type="Gene3D" id="1.10.30.10">
    <property type="entry name" value="High mobility group box domain"/>
    <property type="match status" value="1"/>
</dbReference>
<evidence type="ECO:0000256" key="3">
    <source>
        <dbReference type="ARBA" id="ARBA00004613"/>
    </source>
</evidence>
<name>A0AA41N1X3_SCICA</name>
<dbReference type="PROSITE" id="PS50118">
    <property type="entry name" value="HMG_BOX_2"/>
    <property type="match status" value="1"/>
</dbReference>
<feature type="DNA-binding region" description="HMG box" evidence="18">
    <location>
        <begin position="8"/>
        <end position="78"/>
    </location>
</feature>
<comment type="caution">
    <text evidence="20">The sequence shown here is derived from an EMBL/GenBank/DDBJ whole genome shotgun (WGS) entry which is preliminary data.</text>
</comment>
<evidence type="ECO:0000256" key="17">
    <source>
        <dbReference type="ARBA" id="ARBA00046830"/>
    </source>
</evidence>
<evidence type="ECO:0000256" key="13">
    <source>
        <dbReference type="ARBA" id="ARBA00023157"/>
    </source>
</evidence>
<dbReference type="PANTHER" id="PTHR48112">
    <property type="entry name" value="HIGH MOBILITY GROUP PROTEIN DSP1"/>
    <property type="match status" value="1"/>
</dbReference>
<evidence type="ECO:0000256" key="9">
    <source>
        <dbReference type="ARBA" id="ARBA00022737"/>
    </source>
</evidence>
<dbReference type="GO" id="GO:0003677">
    <property type="term" value="F:DNA binding"/>
    <property type="evidence" value="ECO:0007669"/>
    <property type="project" value="UniProtKB-UniRule"/>
</dbReference>
<sequence>MGKGDPNKSKSKMSPYVFMQPCREDQKKKRPDSSINFAEFSKKFWEKWKAMSAKQKLKSEDTVKSDKARYDREMKDYVLPKGDKKGKKKDPCAPETTICLLPVLP</sequence>
<keyword evidence="6" id="KW-0963">Cytoplasm</keyword>
<evidence type="ECO:0000256" key="16">
    <source>
        <dbReference type="ARBA" id="ARBA00023242"/>
    </source>
</evidence>
<dbReference type="CDD" id="cd21978">
    <property type="entry name" value="HMG-box_HMGB_rpt1"/>
    <property type="match status" value="1"/>
</dbReference>
<keyword evidence="21" id="KW-1185">Reference proteome</keyword>
<evidence type="ECO:0000256" key="6">
    <source>
        <dbReference type="ARBA" id="ARBA00022490"/>
    </source>
</evidence>
<dbReference type="InterPro" id="IPR036910">
    <property type="entry name" value="HMG_box_dom_sf"/>
</dbReference>
<gene>
    <name evidence="20" type="ORF">SUZIE_165495</name>
</gene>
<keyword evidence="10" id="KW-0391">Immunity</keyword>
<evidence type="ECO:0000256" key="14">
    <source>
        <dbReference type="ARBA" id="ARBA00023172"/>
    </source>
</evidence>
<evidence type="ECO:0000256" key="15">
    <source>
        <dbReference type="ARBA" id="ARBA00023198"/>
    </source>
</evidence>
<dbReference type="EMBL" id="JAATJV010379983">
    <property type="protein sequence ID" value="MBZ3881949.1"/>
    <property type="molecule type" value="Genomic_DNA"/>
</dbReference>
<keyword evidence="15" id="KW-0395">Inflammatory response</keyword>
<evidence type="ECO:0000256" key="10">
    <source>
        <dbReference type="ARBA" id="ARBA00022859"/>
    </source>
</evidence>
<evidence type="ECO:0000259" key="19">
    <source>
        <dbReference type="PROSITE" id="PS50118"/>
    </source>
</evidence>
<keyword evidence="8" id="KW-0399">Innate immunity</keyword>
<dbReference type="GO" id="GO:0006954">
    <property type="term" value="P:inflammatory response"/>
    <property type="evidence" value="ECO:0007669"/>
    <property type="project" value="UniProtKB-KW"/>
</dbReference>
<dbReference type="GO" id="GO:0005737">
    <property type="term" value="C:cytoplasm"/>
    <property type="evidence" value="ECO:0007669"/>
    <property type="project" value="UniProtKB-SubCell"/>
</dbReference>
<protein>
    <submittedName>
        <fullName evidence="20">High mobility group protein B1</fullName>
    </submittedName>
</protein>
<comment type="subunit">
    <text evidence="17">Interacts with POU2F2, POU2F1 and POU3F1. Component of the RAG complex composed of core components RAG1 and RAG2, and associated component HMGB1 or HMGB2. Component of the SET complex, composed of at least ANP32A, APEX1, HMGB2, NME1, SET and TREX1. Directly interacts with SET. Interacts with LEF1.</text>
</comment>
<keyword evidence="11" id="KW-0558">Oxidation</keyword>
<dbReference type="FunFam" id="1.10.30.10:FF:000006">
    <property type="entry name" value="High mobility group protein B1"/>
    <property type="match status" value="1"/>
</dbReference>
<evidence type="ECO:0000313" key="20">
    <source>
        <dbReference type="EMBL" id="MBZ3881949.1"/>
    </source>
</evidence>
<dbReference type="GO" id="GO:0005576">
    <property type="term" value="C:extracellular region"/>
    <property type="evidence" value="ECO:0007669"/>
    <property type="project" value="UniProtKB-SubCell"/>
</dbReference>
<keyword evidence="5" id="KW-0158">Chromosome</keyword>
<evidence type="ECO:0000313" key="21">
    <source>
        <dbReference type="Proteomes" id="UP001166674"/>
    </source>
</evidence>
<dbReference type="InterPro" id="IPR009071">
    <property type="entry name" value="HMG_box_dom"/>
</dbReference>
<evidence type="ECO:0000256" key="11">
    <source>
        <dbReference type="ARBA" id="ARBA00023097"/>
    </source>
</evidence>
<evidence type="ECO:0000256" key="8">
    <source>
        <dbReference type="ARBA" id="ARBA00022588"/>
    </source>
</evidence>
<evidence type="ECO:0000256" key="2">
    <source>
        <dbReference type="ARBA" id="ARBA00004496"/>
    </source>
</evidence>
<dbReference type="SUPFAM" id="SSF47095">
    <property type="entry name" value="HMG-box"/>
    <property type="match status" value="1"/>
</dbReference>
<keyword evidence="13" id="KW-1015">Disulfide bond</keyword>
<dbReference type="Pfam" id="PF09011">
    <property type="entry name" value="HMG_box_2"/>
    <property type="match status" value="1"/>
</dbReference>
<evidence type="ECO:0000256" key="18">
    <source>
        <dbReference type="PROSITE-ProRule" id="PRU00267"/>
    </source>
</evidence>
<evidence type="ECO:0000256" key="4">
    <source>
        <dbReference type="ARBA" id="ARBA00008774"/>
    </source>
</evidence>
<dbReference type="GO" id="GO:0045087">
    <property type="term" value="P:innate immune response"/>
    <property type="evidence" value="ECO:0007669"/>
    <property type="project" value="UniProtKB-KW"/>
</dbReference>
<dbReference type="Proteomes" id="UP001166674">
    <property type="component" value="Unassembled WGS sequence"/>
</dbReference>
<dbReference type="GO" id="GO:0006357">
    <property type="term" value="P:regulation of transcription by RNA polymerase II"/>
    <property type="evidence" value="ECO:0007669"/>
    <property type="project" value="TreeGrafter"/>
</dbReference>
<keyword evidence="16 18" id="KW-0539">Nucleus</keyword>
<dbReference type="InterPro" id="IPR050342">
    <property type="entry name" value="HMGB"/>
</dbReference>
<organism evidence="20 21">
    <name type="scientific">Sciurus carolinensis</name>
    <name type="common">Eastern gray squirrel</name>
    <dbReference type="NCBI Taxonomy" id="30640"/>
    <lineage>
        <taxon>Eukaryota</taxon>
        <taxon>Metazoa</taxon>
        <taxon>Chordata</taxon>
        <taxon>Craniata</taxon>
        <taxon>Vertebrata</taxon>
        <taxon>Euteleostomi</taxon>
        <taxon>Mammalia</taxon>
        <taxon>Eutheria</taxon>
        <taxon>Euarchontoglires</taxon>
        <taxon>Glires</taxon>
        <taxon>Rodentia</taxon>
        <taxon>Sciuromorpha</taxon>
        <taxon>Sciuridae</taxon>
        <taxon>Sciurinae</taxon>
        <taxon>Sciurini</taxon>
        <taxon>Sciurus</taxon>
    </lineage>
</organism>
<dbReference type="SMART" id="SM00398">
    <property type="entry name" value="HMG"/>
    <property type="match status" value="1"/>
</dbReference>
<feature type="domain" description="HMG box" evidence="19">
    <location>
        <begin position="8"/>
        <end position="78"/>
    </location>
</feature>
<comment type="similarity">
    <text evidence="4">Belongs to the HMGB family.</text>
</comment>
<evidence type="ECO:0000256" key="1">
    <source>
        <dbReference type="ARBA" id="ARBA00004286"/>
    </source>
</evidence>
<accession>A0AA41N1X3</accession>
<evidence type="ECO:0000256" key="5">
    <source>
        <dbReference type="ARBA" id="ARBA00022454"/>
    </source>
</evidence>
<dbReference type="AlphaFoldDB" id="A0AA41N1X3"/>
<evidence type="ECO:0000256" key="7">
    <source>
        <dbReference type="ARBA" id="ARBA00022525"/>
    </source>
</evidence>
<keyword evidence="12 18" id="KW-0238">DNA-binding</keyword>
<evidence type="ECO:0000256" key="12">
    <source>
        <dbReference type="ARBA" id="ARBA00023125"/>
    </source>
</evidence>